<evidence type="ECO:0000313" key="2">
    <source>
        <dbReference type="Proteomes" id="UP000192756"/>
    </source>
</evidence>
<sequence>MAAFAINTKYVDLPELKQKRHLNKGDTGHFSIESELQHLPIRKNNHFLFIRTDKDELIFTNDGVITTGATIIKLPTPADQITKARRNNLPPPKDRYRHTFNYKIEKPLEKNNYLNDLKYSLRVVYNFYKPESHFSQQFREINSEDYKTIVNGWIYTARTAFGKVVNALPKQNRLEFMLQAMENFGTIDFVKVPLLEGIDFLNDYVNRRIISRGKLLVATDKLIANNLKTHLDPKQVGFFDEISGNEKNIHTQALIFQKLLSLQNKTSLKDYLSQSIQSVPEIEAHFDTMFKRETWPIDLRI</sequence>
<reference evidence="2" key="1">
    <citation type="submission" date="2017-04" db="EMBL/GenBank/DDBJ databases">
        <authorList>
            <person name="Varghese N."/>
            <person name="Submissions S."/>
        </authorList>
    </citation>
    <scope>NUCLEOTIDE SEQUENCE [LARGE SCALE GENOMIC DNA]</scope>
    <source>
        <strain evidence="2">DSM 12126</strain>
    </source>
</reference>
<accession>A0A1W2A1G2</accession>
<proteinExistence type="predicted"/>
<dbReference type="EMBL" id="FWXT01000001">
    <property type="protein sequence ID" value="SMC54494.1"/>
    <property type="molecule type" value="Genomic_DNA"/>
</dbReference>
<dbReference type="Proteomes" id="UP000192756">
    <property type="component" value="Unassembled WGS sequence"/>
</dbReference>
<keyword evidence="2" id="KW-1185">Reference proteome</keyword>
<dbReference type="STRING" id="151894.SAMN04488524_1155"/>
<name>A0A1W2A1G2_9SPHI</name>
<gene>
    <name evidence="1" type="ORF">SAMN04488524_1155</name>
</gene>
<evidence type="ECO:0000313" key="1">
    <source>
        <dbReference type="EMBL" id="SMC54494.1"/>
    </source>
</evidence>
<dbReference type="OrthoDB" id="672828at2"/>
<dbReference type="RefSeq" id="WP_084237419.1">
    <property type="nucleotide sequence ID" value="NZ_FWXT01000001.1"/>
</dbReference>
<protein>
    <submittedName>
        <fullName evidence="1">Uncharacterized protein</fullName>
    </submittedName>
</protein>
<organism evidence="1 2">
    <name type="scientific">Pedobacter africanus</name>
    <dbReference type="NCBI Taxonomy" id="151894"/>
    <lineage>
        <taxon>Bacteria</taxon>
        <taxon>Pseudomonadati</taxon>
        <taxon>Bacteroidota</taxon>
        <taxon>Sphingobacteriia</taxon>
        <taxon>Sphingobacteriales</taxon>
        <taxon>Sphingobacteriaceae</taxon>
        <taxon>Pedobacter</taxon>
    </lineage>
</organism>
<dbReference type="AlphaFoldDB" id="A0A1W2A1G2"/>